<reference evidence="7" key="2">
    <citation type="journal article" date="2023" name="Microbiol Resour">
        <title>Decontamination and Annotation of the Draft Genome Sequence of the Oomycete Lagenidium giganteum ARSEF 373.</title>
        <authorList>
            <person name="Morgan W.R."/>
            <person name="Tartar A."/>
        </authorList>
    </citation>
    <scope>NUCLEOTIDE SEQUENCE</scope>
    <source>
        <strain evidence="7">ARSEF 373</strain>
    </source>
</reference>
<evidence type="ECO:0000256" key="6">
    <source>
        <dbReference type="SAM" id="MobiDB-lite"/>
    </source>
</evidence>
<feature type="compositionally biased region" description="Low complexity" evidence="6">
    <location>
        <begin position="8"/>
        <end position="37"/>
    </location>
</feature>
<dbReference type="EMBL" id="DAKRPA010000303">
    <property type="protein sequence ID" value="DAZ93624.1"/>
    <property type="molecule type" value="Genomic_DNA"/>
</dbReference>
<comment type="caution">
    <text evidence="7">The sequence shown here is derived from an EMBL/GenBank/DDBJ whole genome shotgun (WGS) entry which is preliminary data.</text>
</comment>
<dbReference type="AlphaFoldDB" id="A0AAV2YJY0"/>
<evidence type="ECO:0008006" key="9">
    <source>
        <dbReference type="Google" id="ProtNLM"/>
    </source>
</evidence>
<dbReference type="GO" id="GO:0005576">
    <property type="term" value="C:extracellular region"/>
    <property type="evidence" value="ECO:0007669"/>
    <property type="project" value="UniProtKB-SubCell"/>
</dbReference>
<keyword evidence="5" id="KW-1015">Disulfide bond</keyword>
<dbReference type="Pfam" id="PF00964">
    <property type="entry name" value="Elicitin"/>
    <property type="match status" value="1"/>
</dbReference>
<accession>A0AAV2YJY0</accession>
<reference evidence="7" key="1">
    <citation type="submission" date="2022-11" db="EMBL/GenBank/DDBJ databases">
        <authorList>
            <person name="Morgan W.R."/>
            <person name="Tartar A."/>
        </authorList>
    </citation>
    <scope>NUCLEOTIDE SEQUENCE</scope>
    <source>
        <strain evidence="7">ARSEF 373</strain>
    </source>
</reference>
<dbReference type="InterPro" id="IPR002200">
    <property type="entry name" value="Elicitin"/>
</dbReference>
<dbReference type="Proteomes" id="UP001146120">
    <property type="component" value="Unassembled WGS sequence"/>
</dbReference>
<evidence type="ECO:0000313" key="7">
    <source>
        <dbReference type="EMBL" id="DAZ93624.1"/>
    </source>
</evidence>
<dbReference type="SMART" id="SM01187">
    <property type="entry name" value="Elicitin"/>
    <property type="match status" value="1"/>
</dbReference>
<comment type="subcellular location">
    <subcellularLocation>
        <location evidence="1">Secreted</location>
    </subcellularLocation>
</comment>
<evidence type="ECO:0000256" key="5">
    <source>
        <dbReference type="ARBA" id="ARBA00023157"/>
    </source>
</evidence>
<evidence type="ECO:0000256" key="4">
    <source>
        <dbReference type="ARBA" id="ARBA00022978"/>
    </source>
</evidence>
<evidence type="ECO:0000256" key="2">
    <source>
        <dbReference type="ARBA" id="ARBA00009544"/>
    </source>
</evidence>
<protein>
    <recommendedName>
        <fullName evidence="9">Elicitin-like protein</fullName>
    </recommendedName>
</protein>
<evidence type="ECO:0000256" key="1">
    <source>
        <dbReference type="ARBA" id="ARBA00004613"/>
    </source>
</evidence>
<evidence type="ECO:0000256" key="3">
    <source>
        <dbReference type="ARBA" id="ARBA00022525"/>
    </source>
</evidence>
<proteinExistence type="inferred from homology"/>
<feature type="region of interest" description="Disordered" evidence="6">
    <location>
        <begin position="1"/>
        <end position="37"/>
    </location>
</feature>
<sequence>MPKPSTTPAASAAAGSPAPSASGAAGSPAPSASAAAGSAAGAAGDCDITKLAPLAADKNLPTCTTDSGLQLVPSPKLPTEDAIPKICKSEACQALIKAVKDLKLGDCTLSLGVGPSMKLESDFINVVESTCAKSGNATAGNSSASSAAGAKKSAAGSAAASTPAASKGAATAGSSAAPKPTTTPKSAAAAVTVASGAVVAAVAAAFL</sequence>
<gene>
    <name evidence="7" type="ORF">N0F65_003764</name>
</gene>
<evidence type="ECO:0000313" key="8">
    <source>
        <dbReference type="Proteomes" id="UP001146120"/>
    </source>
</evidence>
<keyword evidence="3" id="KW-0964">Secreted</keyword>
<dbReference type="GO" id="GO:0052040">
    <property type="term" value="P:symbiont-mediated perturbation of host programmed cell death"/>
    <property type="evidence" value="ECO:0007669"/>
    <property type="project" value="UniProtKB-KW"/>
</dbReference>
<dbReference type="Gene3D" id="1.10.239.10">
    <property type="entry name" value="Elicitin domain"/>
    <property type="match status" value="1"/>
</dbReference>
<keyword evidence="4" id="KW-0928">Hypersensitive response elicitation</keyword>
<dbReference type="InterPro" id="IPR036470">
    <property type="entry name" value="Elicitin_sf"/>
</dbReference>
<dbReference type="SUPFAM" id="SSF48647">
    <property type="entry name" value="Fungal elicitin"/>
    <property type="match status" value="1"/>
</dbReference>
<name>A0AAV2YJY0_9STRA</name>
<keyword evidence="8" id="KW-1185">Reference proteome</keyword>
<comment type="similarity">
    <text evidence="2">Belongs to the elicitin family.</text>
</comment>
<organism evidence="7 8">
    <name type="scientific">Lagenidium giganteum</name>
    <dbReference type="NCBI Taxonomy" id="4803"/>
    <lineage>
        <taxon>Eukaryota</taxon>
        <taxon>Sar</taxon>
        <taxon>Stramenopiles</taxon>
        <taxon>Oomycota</taxon>
        <taxon>Peronosporomycetes</taxon>
        <taxon>Pythiales</taxon>
        <taxon>Pythiaceae</taxon>
    </lineage>
</organism>